<dbReference type="PANTHER" id="PTHR22968">
    <property type="entry name" value="PROTEIN KINASE C, MU"/>
    <property type="match status" value="1"/>
</dbReference>
<dbReference type="CDD" id="cd01239">
    <property type="entry name" value="PH_PKD"/>
    <property type="match status" value="1"/>
</dbReference>
<protein>
    <submittedName>
        <fullName evidence="4">Protein kinase domain-containing protein</fullName>
    </submittedName>
</protein>
<dbReference type="AlphaFoldDB" id="A0A1I8AIR7"/>
<dbReference type="InterPro" id="IPR001849">
    <property type="entry name" value="PH_domain"/>
</dbReference>
<evidence type="ECO:0000313" key="3">
    <source>
        <dbReference type="Proteomes" id="UP000095287"/>
    </source>
</evidence>
<feature type="region of interest" description="Disordered" evidence="1">
    <location>
        <begin position="1"/>
        <end position="35"/>
    </location>
</feature>
<dbReference type="PANTHER" id="PTHR22968:SF24">
    <property type="entry name" value="SERINE_THREONINE-PROTEIN KINASE"/>
    <property type="match status" value="1"/>
</dbReference>
<accession>A0A1I8AIR7</accession>
<sequence length="192" mass="22463">MPSHKRAQAAPSAPLENTEDDDMSDLVQTQSEENDVNESQYIPLMRIVMSKKQTKRHSAKILREGWMVHYTDKHNMRKKHYWRLDTKSIIMYKDENSTGYYKELPLNEILDVKTIEQHAPLKEQLTHYFEIKTHTAVYYIGDDSVRIVRVVYRGKPIHALLGSPLKRDDPLCDRACDWITCFCTLSHKVATK</sequence>
<evidence type="ECO:0000259" key="2">
    <source>
        <dbReference type="Pfam" id="PF00169"/>
    </source>
</evidence>
<dbReference type="GO" id="GO:0005829">
    <property type="term" value="C:cytosol"/>
    <property type="evidence" value="ECO:0007669"/>
    <property type="project" value="TreeGrafter"/>
</dbReference>
<dbReference type="GO" id="GO:0035556">
    <property type="term" value="P:intracellular signal transduction"/>
    <property type="evidence" value="ECO:0007669"/>
    <property type="project" value="TreeGrafter"/>
</dbReference>
<dbReference type="Proteomes" id="UP000095287">
    <property type="component" value="Unplaced"/>
</dbReference>
<dbReference type="GO" id="GO:0008270">
    <property type="term" value="F:zinc ion binding"/>
    <property type="evidence" value="ECO:0007669"/>
    <property type="project" value="UniProtKB-KW"/>
</dbReference>
<reference evidence="4" key="1">
    <citation type="submission" date="2016-11" db="UniProtKB">
        <authorList>
            <consortium name="WormBaseParasite"/>
        </authorList>
    </citation>
    <scope>IDENTIFICATION</scope>
</reference>
<feature type="domain" description="PH" evidence="2">
    <location>
        <begin position="62"/>
        <end position="135"/>
    </location>
</feature>
<dbReference type="GO" id="GO:0004697">
    <property type="term" value="F:diacylglycerol-dependent serine/threonine kinase activity"/>
    <property type="evidence" value="ECO:0007669"/>
    <property type="project" value="UniProtKB-EC"/>
</dbReference>
<name>A0A1I8AIR7_9BILA</name>
<dbReference type="SUPFAM" id="SSF50729">
    <property type="entry name" value="PH domain-like"/>
    <property type="match status" value="1"/>
</dbReference>
<dbReference type="WBParaSite" id="L893_g6210.t3">
    <property type="protein sequence ID" value="L893_g6210.t3"/>
    <property type="gene ID" value="L893_g6210"/>
</dbReference>
<organism evidence="3 4">
    <name type="scientific">Steinernema glaseri</name>
    <dbReference type="NCBI Taxonomy" id="37863"/>
    <lineage>
        <taxon>Eukaryota</taxon>
        <taxon>Metazoa</taxon>
        <taxon>Ecdysozoa</taxon>
        <taxon>Nematoda</taxon>
        <taxon>Chromadorea</taxon>
        <taxon>Rhabditida</taxon>
        <taxon>Tylenchina</taxon>
        <taxon>Panagrolaimomorpha</taxon>
        <taxon>Strongyloidoidea</taxon>
        <taxon>Steinernematidae</taxon>
        <taxon>Steinernema</taxon>
    </lineage>
</organism>
<evidence type="ECO:0000313" key="4">
    <source>
        <dbReference type="WBParaSite" id="L893_g6210.t3"/>
    </source>
</evidence>
<dbReference type="Gene3D" id="2.30.29.30">
    <property type="entry name" value="Pleckstrin-homology domain (PH domain)/Phosphotyrosine-binding domain (PTB)"/>
    <property type="match status" value="1"/>
</dbReference>
<proteinExistence type="predicted"/>
<dbReference type="GO" id="GO:0007200">
    <property type="term" value="P:phospholipase C-activating G protein-coupled receptor signaling pathway"/>
    <property type="evidence" value="ECO:0007669"/>
    <property type="project" value="TreeGrafter"/>
</dbReference>
<dbReference type="InterPro" id="IPR011993">
    <property type="entry name" value="PH-like_dom_sf"/>
</dbReference>
<keyword evidence="3" id="KW-1185">Reference proteome</keyword>
<evidence type="ECO:0000256" key="1">
    <source>
        <dbReference type="SAM" id="MobiDB-lite"/>
    </source>
</evidence>
<dbReference type="Pfam" id="PF00169">
    <property type="entry name" value="PH"/>
    <property type="match status" value="1"/>
</dbReference>